<accession>A0A814DE86</accession>
<dbReference type="PANTHER" id="PTHR46579">
    <property type="entry name" value="F5/8 TYPE C DOMAIN-CONTAINING PROTEIN-RELATED"/>
    <property type="match status" value="1"/>
</dbReference>
<reference evidence="1" key="1">
    <citation type="submission" date="2021-02" db="EMBL/GenBank/DDBJ databases">
        <authorList>
            <person name="Nowell W R."/>
        </authorList>
    </citation>
    <scope>NUCLEOTIDE SEQUENCE</scope>
    <source>
        <strain evidence="1">Ploen Becks lab</strain>
    </source>
</reference>
<dbReference type="EMBL" id="CAJNOC010002900">
    <property type="protein sequence ID" value="CAF0957142.1"/>
    <property type="molecule type" value="Genomic_DNA"/>
</dbReference>
<protein>
    <submittedName>
        <fullName evidence="1">Uncharacterized protein</fullName>
    </submittedName>
</protein>
<keyword evidence="2" id="KW-1185">Reference proteome</keyword>
<name>A0A814DE86_9BILA</name>
<dbReference type="PANTHER" id="PTHR46579:SF1">
    <property type="entry name" value="F5_8 TYPE C DOMAIN-CONTAINING PROTEIN"/>
    <property type="match status" value="1"/>
</dbReference>
<organism evidence="1 2">
    <name type="scientific">Brachionus calyciflorus</name>
    <dbReference type="NCBI Taxonomy" id="104777"/>
    <lineage>
        <taxon>Eukaryota</taxon>
        <taxon>Metazoa</taxon>
        <taxon>Spiralia</taxon>
        <taxon>Gnathifera</taxon>
        <taxon>Rotifera</taxon>
        <taxon>Eurotatoria</taxon>
        <taxon>Monogononta</taxon>
        <taxon>Pseudotrocha</taxon>
        <taxon>Ploima</taxon>
        <taxon>Brachionidae</taxon>
        <taxon>Brachionus</taxon>
    </lineage>
</organism>
<sequence length="297" mass="35497">MVYPNLQNILVRSNEKYESQVQMAIKNNDSFEGIKGFSYLSNWIKIPENVFLDYMHLSCIDTFKKIFNSFSDRSNWQKNFYLGKVINFIEKRQMDVKLPSEIKRKIRPISEKFYYKTNEFRTITFYLPFGIFKGLLIDKYFNNLMKFIIFFRILCQDEITKENIIDAKKINVDFIQEYEELYGQINMTSNGHGHIHLPEQVKNFEFSINSELIKPIKVHFDTPEFDVKLLINEFCKTKQLISNNIIIFKSNRAINKKLEYHPIYYDRKFESLNNRCLSVRVEEDVIITPISNLLECD</sequence>
<dbReference type="OrthoDB" id="6612923at2759"/>
<evidence type="ECO:0000313" key="1">
    <source>
        <dbReference type="EMBL" id="CAF0957142.1"/>
    </source>
</evidence>
<proteinExistence type="predicted"/>
<gene>
    <name evidence="1" type="ORF">OXX778_LOCUS14253</name>
</gene>
<dbReference type="AlphaFoldDB" id="A0A814DE86"/>
<dbReference type="Proteomes" id="UP000663879">
    <property type="component" value="Unassembled WGS sequence"/>
</dbReference>
<evidence type="ECO:0000313" key="2">
    <source>
        <dbReference type="Proteomes" id="UP000663879"/>
    </source>
</evidence>
<comment type="caution">
    <text evidence="1">The sequence shown here is derived from an EMBL/GenBank/DDBJ whole genome shotgun (WGS) entry which is preliminary data.</text>
</comment>